<feature type="transmembrane region" description="Helical" evidence="2">
    <location>
        <begin position="46"/>
        <end position="65"/>
    </location>
</feature>
<sequence length="558" mass="64135">MGITRRRETTLEVNESSSVATKQKTNHGLPTLTRLAKKKNRDHKKVFIFLCILVIFIIVILEITIHKENTVLNFDYTLDYDTSSNVLLNEKTTPQLATLNDNRIVQMDGQNNNISNKKPKFIIHVGPPKTGSTTLQCTLESLRSQLDQDGIVYIGRPECHNQRIHIGDETKKEFRLFDKALVLGYDCHKQLIEYQTQNMIDGNNSGTSTTSGLPLPSCWDDFIHHLGSYKEQNKHVIFSDEAMSNRIARTWQYRPDIPYPFQALKSVLENMGWDVQVLIIHRPLYDYLPSVYIEKYKIGPNKIRLRKWHEQGINNGTNCPAQNGRIVPRPFDGKPTTNEITIANLLDKEQKLYPTPAQVIEIFLRSEFNVIAVDMMEKKFSSNHNKELDFIQHIICNVFPATHNTCKALLEVTKNEKNEEESNTKQLNPSLSLFYDFIAVEACAIGVLNGTQISRDIARDGIQRYHEIVQGLKPNDLPLICPSDAEIEQILNASLDHQERICRNVEAKCNEEAKDMIRHQSNFWKSIDEKKKFCTVDTNKVLKETQWIEFLSSSSNFM</sequence>
<accession>A0A7S1Z3S5</accession>
<organism evidence="3">
    <name type="scientific">Ditylum brightwellii</name>
    <dbReference type="NCBI Taxonomy" id="49249"/>
    <lineage>
        <taxon>Eukaryota</taxon>
        <taxon>Sar</taxon>
        <taxon>Stramenopiles</taxon>
        <taxon>Ochrophyta</taxon>
        <taxon>Bacillariophyta</taxon>
        <taxon>Mediophyceae</taxon>
        <taxon>Lithodesmiophycidae</taxon>
        <taxon>Lithodesmiales</taxon>
        <taxon>Lithodesmiaceae</taxon>
        <taxon>Ditylum</taxon>
    </lineage>
</organism>
<gene>
    <name evidence="3" type="ORF">DBRI1063_LOCUS9572</name>
</gene>
<protein>
    <submittedName>
        <fullName evidence="3">Uncharacterized protein</fullName>
    </submittedName>
</protein>
<reference evidence="3" key="1">
    <citation type="submission" date="2021-01" db="EMBL/GenBank/DDBJ databases">
        <authorList>
            <person name="Corre E."/>
            <person name="Pelletier E."/>
            <person name="Niang G."/>
            <person name="Scheremetjew M."/>
            <person name="Finn R."/>
            <person name="Kale V."/>
            <person name="Holt S."/>
            <person name="Cochrane G."/>
            <person name="Meng A."/>
            <person name="Brown T."/>
            <person name="Cohen L."/>
        </authorList>
    </citation>
    <scope>NUCLEOTIDE SEQUENCE</scope>
    <source>
        <strain evidence="3">Pop2</strain>
    </source>
</reference>
<keyword evidence="2" id="KW-1133">Transmembrane helix</keyword>
<keyword evidence="2" id="KW-0812">Transmembrane</keyword>
<keyword evidence="2" id="KW-0472">Membrane</keyword>
<evidence type="ECO:0000256" key="2">
    <source>
        <dbReference type="SAM" id="Phobius"/>
    </source>
</evidence>
<feature type="compositionally biased region" description="Basic and acidic residues" evidence="1">
    <location>
        <begin position="1"/>
        <end position="10"/>
    </location>
</feature>
<feature type="compositionally biased region" description="Polar residues" evidence="1">
    <location>
        <begin position="11"/>
        <end position="25"/>
    </location>
</feature>
<dbReference type="AlphaFoldDB" id="A0A7S1Z3S5"/>
<name>A0A7S1Z3S5_9STRA</name>
<proteinExistence type="predicted"/>
<evidence type="ECO:0000313" key="3">
    <source>
        <dbReference type="EMBL" id="CAD9327219.1"/>
    </source>
</evidence>
<dbReference type="EMBL" id="HBGN01014937">
    <property type="protein sequence ID" value="CAD9327219.1"/>
    <property type="molecule type" value="Transcribed_RNA"/>
</dbReference>
<feature type="region of interest" description="Disordered" evidence="1">
    <location>
        <begin position="1"/>
        <end position="25"/>
    </location>
</feature>
<evidence type="ECO:0000256" key="1">
    <source>
        <dbReference type="SAM" id="MobiDB-lite"/>
    </source>
</evidence>